<evidence type="ECO:0000256" key="2">
    <source>
        <dbReference type="ARBA" id="ARBA00022692"/>
    </source>
</evidence>
<feature type="transmembrane region" description="Helical" evidence="5">
    <location>
        <begin position="575"/>
        <end position="595"/>
    </location>
</feature>
<dbReference type="InterPro" id="IPR023908">
    <property type="entry name" value="xxxLxxG_rpt"/>
</dbReference>
<dbReference type="InterPro" id="IPR051328">
    <property type="entry name" value="T7SS_ABC-Transporter"/>
</dbReference>
<evidence type="ECO:0000259" key="6">
    <source>
        <dbReference type="Pfam" id="PF12698"/>
    </source>
</evidence>
<evidence type="ECO:0000256" key="4">
    <source>
        <dbReference type="ARBA" id="ARBA00023136"/>
    </source>
</evidence>
<proteinExistence type="predicted"/>
<evidence type="ECO:0000256" key="1">
    <source>
        <dbReference type="ARBA" id="ARBA00004141"/>
    </source>
</evidence>
<keyword evidence="2 5" id="KW-0812">Transmembrane</keyword>
<comment type="subcellular location">
    <subcellularLocation>
        <location evidence="1">Membrane</location>
        <topology evidence="1">Multi-pass membrane protein</topology>
    </subcellularLocation>
</comment>
<evidence type="ECO:0000313" key="8">
    <source>
        <dbReference type="Proteomes" id="UP000838821"/>
    </source>
</evidence>
<dbReference type="Gene3D" id="1.10.287.950">
    <property type="entry name" value="Methyl-accepting chemotaxis protein"/>
    <property type="match status" value="1"/>
</dbReference>
<feature type="domain" description="ABC-2 type transporter transmembrane" evidence="6">
    <location>
        <begin position="27"/>
        <end position="175"/>
    </location>
</feature>
<organism evidence="7 8">
    <name type="scientific">Paenibacillus allorhizoplanae</name>
    <dbReference type="NCBI Taxonomy" id="2905648"/>
    <lineage>
        <taxon>Bacteria</taxon>
        <taxon>Bacillati</taxon>
        <taxon>Bacillota</taxon>
        <taxon>Bacilli</taxon>
        <taxon>Bacillales</taxon>
        <taxon>Paenibacillaceae</taxon>
        <taxon>Paenibacillus</taxon>
    </lineage>
</organism>
<dbReference type="EMBL" id="CAKMMW010000017">
    <property type="protein sequence ID" value="CAH1218574.1"/>
    <property type="molecule type" value="Genomic_DNA"/>
</dbReference>
<name>A0ABM9CPU2_9BACL</name>
<evidence type="ECO:0000256" key="3">
    <source>
        <dbReference type="ARBA" id="ARBA00022989"/>
    </source>
</evidence>
<dbReference type="NCBIfam" id="TIGR03062">
    <property type="entry name" value="pip_yhgE_Cterm"/>
    <property type="match status" value="1"/>
</dbReference>
<feature type="domain" description="ABC-2 type transporter transmembrane" evidence="6">
    <location>
        <begin position="488"/>
        <end position="707"/>
    </location>
</feature>
<gene>
    <name evidence="7" type="ORF">PAECIP111891_04754</name>
</gene>
<dbReference type="RefSeq" id="WP_236290901.1">
    <property type="nucleotide sequence ID" value="NZ_CAKMMW010000017.1"/>
</dbReference>
<dbReference type="InterPro" id="IPR013525">
    <property type="entry name" value="ABC2_TM"/>
</dbReference>
<feature type="transmembrane region" description="Helical" evidence="5">
    <location>
        <begin position="21"/>
        <end position="41"/>
    </location>
</feature>
<dbReference type="Gene3D" id="3.40.1710.10">
    <property type="entry name" value="abc type-2 transporter like domain"/>
    <property type="match status" value="1"/>
</dbReference>
<dbReference type="PANTHER" id="PTHR43077">
    <property type="entry name" value="TRANSPORT PERMEASE YVFS-RELATED"/>
    <property type="match status" value="1"/>
</dbReference>
<feature type="transmembrane region" description="Helical" evidence="5">
    <location>
        <begin position="635"/>
        <end position="654"/>
    </location>
</feature>
<keyword evidence="8" id="KW-1185">Reference proteome</keyword>
<sequence>MKKNILNVFASEFRRFIRNPMMIITFVAVALVPILYSGFLLKGTWDPYGQLEKLPIAVVNLDQGADFEGESRNVGNEFIDELKENNSFSWGFMSAEEAAQGMRNNHYYATITVPPTFSTDAASITSTTPKQAEIIFESNSYYNFVAGQIGESATKELKNKLSKTLTEAYSTSILSEFETISNGLSEAGKGASDLQAGAQTLSDGIHEVKTNLVILADGTKQLDDSAGLLQKGAGSLSAGALEVSKGAATLAGGVSQLQNAGAQLEQGAQKSAAGASSLVSGLQASQTGADQLASGLASSSKGSTQLVEGLTSALSASDKLEDGSAQLASGLEAFVAAHPDLASNGAVAKLLAASKDVAEGNKKLHDAEKKLLTGGQAVASGTEKLVTGAEKLRDGNKQLVAGATQLQTGGQQLADGLHTFNANLPQLSAGGIKLQSGAAQVSTGAGDLASGMTQMTAGIHKVASGAAQLNEGATALDAGAPKLVDGSGQLAAKLNDAAKQTAAVKADDNTIKMLAEPVKITANDDRKVAIYANGIAPYFISMALFAGSLVFTTIYAARSTSTPGARGLRLLVSKLLTFSLMSTFQALIATTVLTYVLDLKVQSVPLFYVFTFVVGLTFMLIIQMFVTWLDQPGRFVVLLLMILQLASSAGTYPLELLPNWAQALHPWLPMTYAIQGFRYVISSGQYTDMWHQVGYLSIYLVGSLILTSVYFLTRKKTESTDDEHEQLMPVTV</sequence>
<comment type="caution">
    <text evidence="7">The sequence shown here is derived from an EMBL/GenBank/DDBJ whole genome shotgun (WGS) entry which is preliminary data.</text>
</comment>
<feature type="transmembrane region" description="Helical" evidence="5">
    <location>
        <begin position="535"/>
        <end position="555"/>
    </location>
</feature>
<dbReference type="Pfam" id="PF12698">
    <property type="entry name" value="ABC2_membrane_3"/>
    <property type="match status" value="2"/>
</dbReference>
<keyword evidence="3 5" id="KW-1133">Transmembrane helix</keyword>
<dbReference type="NCBIfam" id="TIGR03057">
    <property type="entry name" value="xxxLxxG_by_4"/>
    <property type="match status" value="4"/>
</dbReference>
<reference evidence="7" key="1">
    <citation type="submission" date="2022-01" db="EMBL/GenBank/DDBJ databases">
        <authorList>
            <person name="Criscuolo A."/>
        </authorList>
    </citation>
    <scope>NUCLEOTIDE SEQUENCE</scope>
    <source>
        <strain evidence="7">CIP111891</strain>
    </source>
</reference>
<protein>
    <recommendedName>
        <fullName evidence="6">ABC-2 type transporter transmembrane domain-containing protein</fullName>
    </recommendedName>
</protein>
<dbReference type="PANTHER" id="PTHR43077:SF5">
    <property type="entry name" value="PHAGE INFECTION PROTEIN"/>
    <property type="match status" value="1"/>
</dbReference>
<accession>A0ABM9CPU2</accession>
<dbReference type="InterPro" id="IPR017501">
    <property type="entry name" value="Phage_infect_YhgE_C"/>
</dbReference>
<evidence type="ECO:0000256" key="5">
    <source>
        <dbReference type="SAM" id="Phobius"/>
    </source>
</evidence>
<keyword evidence="4 5" id="KW-0472">Membrane</keyword>
<feature type="transmembrane region" description="Helical" evidence="5">
    <location>
        <begin position="693"/>
        <end position="712"/>
    </location>
</feature>
<dbReference type="InterPro" id="IPR017500">
    <property type="entry name" value="Phage_infect_YhgE_N"/>
</dbReference>
<dbReference type="NCBIfam" id="TIGR03061">
    <property type="entry name" value="pip_yhgE_Nterm"/>
    <property type="match status" value="1"/>
</dbReference>
<evidence type="ECO:0000313" key="7">
    <source>
        <dbReference type="EMBL" id="CAH1218574.1"/>
    </source>
</evidence>
<dbReference type="Proteomes" id="UP000838821">
    <property type="component" value="Unassembled WGS sequence"/>
</dbReference>
<feature type="transmembrane region" description="Helical" evidence="5">
    <location>
        <begin position="607"/>
        <end position="628"/>
    </location>
</feature>